<accession>C8RZU6</accession>
<evidence type="ECO:0000313" key="3">
    <source>
        <dbReference type="Proteomes" id="UP000010121"/>
    </source>
</evidence>
<dbReference type="RefSeq" id="WP_008029278.1">
    <property type="nucleotide sequence ID" value="NZ_ACYY01000006.1"/>
</dbReference>
<name>C8RZU6_9RHOB</name>
<feature type="signal peptide" evidence="1">
    <location>
        <begin position="1"/>
        <end position="22"/>
    </location>
</feature>
<sequence length="486" mass="50876">MVLQTTLRAFPFLVLAALPAHANPATPEGAARLTAAFQTYLGQTPGVVTVLPQGESYGVTLDFTPLITKGDAAKFSAEISPQQMVLTDQGDGLWGVTQDQPMTFQVSIPGQLDLKGRIAAIKSSGTFDEKLATFRQQSIDMTDMVMDQTMVTDGQVSTVNYTLASGHFETTATPSAVTGVDLVARYTIEKLYEKIVQPLGIDDTTMMDVTVTGSSISSETTATAMQIEGIYQLVAWAVAHPSPEAMQADQAGLKTLLGSAMPLWKNLNGTSTINTVEVATPMGRIGIDKLAVAIDMNGFVSDGRFSEGFTVAGLALPDALVPTWAKDLVPRDFAFEVALSRFDLAAPAALFIAAFDMAKPEPVDDAKGQEMLTALMPEGVVDIALSPGNVASPLYDLRYEGKMSAGPGGVPTGAASITLTGMDQVTAALQAAPDEVKTQAMPVLALVGGMARAADGGGLVWKIDGTTPGKLLVNGMDLAPMLAPAQ</sequence>
<keyword evidence="3" id="KW-1185">Reference proteome</keyword>
<evidence type="ECO:0000313" key="2">
    <source>
        <dbReference type="EMBL" id="EEW25893.1"/>
    </source>
</evidence>
<organism evidence="2 3">
    <name type="scientific">Rhodobacter ferrooxidans</name>
    <dbReference type="NCBI Taxonomy" id="371731"/>
    <lineage>
        <taxon>Bacteria</taxon>
        <taxon>Pseudomonadati</taxon>
        <taxon>Pseudomonadota</taxon>
        <taxon>Alphaproteobacteria</taxon>
        <taxon>Rhodobacterales</taxon>
        <taxon>Rhodobacter group</taxon>
        <taxon>Rhodobacter</taxon>
    </lineage>
</organism>
<evidence type="ECO:0000256" key="1">
    <source>
        <dbReference type="SAM" id="SignalP"/>
    </source>
</evidence>
<comment type="caution">
    <text evidence="2">The sequence shown here is derived from an EMBL/GenBank/DDBJ whole genome shotgun (WGS) entry which is preliminary data.</text>
</comment>
<dbReference type="OrthoDB" id="7764370at2"/>
<evidence type="ECO:0008006" key="4">
    <source>
        <dbReference type="Google" id="ProtNLM"/>
    </source>
</evidence>
<dbReference type="EMBL" id="ACYY01000006">
    <property type="protein sequence ID" value="EEW25893.1"/>
    <property type="molecule type" value="Genomic_DNA"/>
</dbReference>
<dbReference type="STRING" id="371731.Rsw2DRAFT_1324"/>
<dbReference type="AlphaFoldDB" id="C8RZU6"/>
<keyword evidence="1" id="KW-0732">Signal</keyword>
<gene>
    <name evidence="2" type="ORF">Rsw2DRAFT_1324</name>
</gene>
<dbReference type="Proteomes" id="UP000010121">
    <property type="component" value="Unassembled WGS sequence"/>
</dbReference>
<proteinExistence type="predicted"/>
<reference evidence="2 3" key="1">
    <citation type="submission" date="2009-08" db="EMBL/GenBank/DDBJ databases">
        <title>The draft genome of Rhodobacter sp. SW2.</title>
        <authorList>
            <consortium name="US DOE Joint Genome Institute (JGI-PGF)"/>
            <person name="Lucas S."/>
            <person name="Copeland A."/>
            <person name="Lapidus A."/>
            <person name="Glavina del Rio T."/>
            <person name="Tice H."/>
            <person name="Bruce D."/>
            <person name="Goodwin L."/>
            <person name="Pitluck S."/>
            <person name="Larimer F."/>
            <person name="Land M.L."/>
            <person name="Hauser L."/>
            <person name="Emerson D."/>
        </authorList>
    </citation>
    <scope>NUCLEOTIDE SEQUENCE [LARGE SCALE GENOMIC DNA]</scope>
    <source>
        <strain evidence="2 3">SW2</strain>
    </source>
</reference>
<feature type="chain" id="PRO_5002991765" description="DUF2125 domain-containing protein" evidence="1">
    <location>
        <begin position="23"/>
        <end position="486"/>
    </location>
</feature>
<protein>
    <recommendedName>
        <fullName evidence="4">DUF2125 domain-containing protein</fullName>
    </recommendedName>
</protein>
<dbReference type="eggNOG" id="ENOG50306FU">
    <property type="taxonomic scope" value="Bacteria"/>
</dbReference>